<gene>
    <name evidence="1" type="ORF">FME95_11120</name>
</gene>
<keyword evidence="2" id="KW-1185">Reference proteome</keyword>
<protein>
    <recommendedName>
        <fullName evidence="3">YfcL family protein</fullName>
    </recommendedName>
</protein>
<dbReference type="EMBL" id="VKAD01000002">
    <property type="protein sequence ID" value="TXR51965.1"/>
    <property type="molecule type" value="Genomic_DNA"/>
</dbReference>
<dbReference type="AlphaFoldDB" id="A0A5C8Z1L2"/>
<dbReference type="OrthoDB" id="6182985at2"/>
<evidence type="ECO:0000313" key="2">
    <source>
        <dbReference type="Proteomes" id="UP000321764"/>
    </source>
</evidence>
<reference evidence="1 2" key="1">
    <citation type="submission" date="2019-07" db="EMBL/GenBank/DDBJ databases">
        <title>Reinekea sp. strain SSH23 genome sequencing and assembly.</title>
        <authorList>
            <person name="Kim I."/>
        </authorList>
    </citation>
    <scope>NUCLEOTIDE SEQUENCE [LARGE SCALE GENOMIC DNA]</scope>
    <source>
        <strain evidence="1 2">SSH23</strain>
    </source>
</reference>
<sequence>MSNLTADLNLEATQWSTQTVSALKQYEQSCADDQLFYIGYLIPLVERLELEDESLQATVEQWHTNYRGYVEQCMAEDNMSASDRQGVLQVFTEVLG</sequence>
<accession>A0A5C8Z1L2</accession>
<evidence type="ECO:0000313" key="1">
    <source>
        <dbReference type="EMBL" id="TXR51965.1"/>
    </source>
</evidence>
<dbReference type="Proteomes" id="UP000321764">
    <property type="component" value="Unassembled WGS sequence"/>
</dbReference>
<evidence type="ECO:0008006" key="3">
    <source>
        <dbReference type="Google" id="ProtNLM"/>
    </source>
</evidence>
<organism evidence="1 2">
    <name type="scientific">Reinekea thalattae</name>
    <dbReference type="NCBI Taxonomy" id="2593301"/>
    <lineage>
        <taxon>Bacteria</taxon>
        <taxon>Pseudomonadati</taxon>
        <taxon>Pseudomonadota</taxon>
        <taxon>Gammaproteobacteria</taxon>
        <taxon>Oceanospirillales</taxon>
        <taxon>Saccharospirillaceae</taxon>
        <taxon>Reinekea</taxon>
    </lineage>
</organism>
<dbReference type="RefSeq" id="WP_147714560.1">
    <property type="nucleotide sequence ID" value="NZ_VKAD01000002.1"/>
</dbReference>
<proteinExistence type="predicted"/>
<name>A0A5C8Z1L2_9GAMM</name>
<comment type="caution">
    <text evidence="1">The sequence shown here is derived from an EMBL/GenBank/DDBJ whole genome shotgun (WGS) entry which is preliminary data.</text>
</comment>